<keyword evidence="10 12" id="KW-0275">Fatty acid biosynthesis</keyword>
<keyword evidence="3 12" id="KW-0444">Lipid biosynthesis</keyword>
<feature type="transmembrane region" description="Helical" evidence="12">
    <location>
        <begin position="154"/>
        <end position="173"/>
    </location>
</feature>
<evidence type="ECO:0000256" key="3">
    <source>
        <dbReference type="ARBA" id="ARBA00022516"/>
    </source>
</evidence>
<dbReference type="InterPro" id="IPR002076">
    <property type="entry name" value="ELO_fam"/>
</dbReference>
<evidence type="ECO:0000256" key="11">
    <source>
        <dbReference type="ARBA" id="ARBA00047375"/>
    </source>
</evidence>
<dbReference type="Pfam" id="PF01151">
    <property type="entry name" value="ELO"/>
    <property type="match status" value="1"/>
</dbReference>
<comment type="subcellular location">
    <subcellularLocation>
        <location evidence="1">Membrane</location>
        <topology evidence="1">Multi-pass membrane protein</topology>
    </subcellularLocation>
</comment>
<evidence type="ECO:0000313" key="13">
    <source>
        <dbReference type="EMBL" id="CAH0374943.1"/>
    </source>
</evidence>
<dbReference type="GO" id="GO:0030148">
    <property type="term" value="P:sphingolipid biosynthetic process"/>
    <property type="evidence" value="ECO:0007669"/>
    <property type="project" value="TreeGrafter"/>
</dbReference>
<dbReference type="EC" id="2.3.1.-" evidence="12"/>
<evidence type="ECO:0000256" key="1">
    <source>
        <dbReference type="ARBA" id="ARBA00004141"/>
    </source>
</evidence>
<dbReference type="EMBL" id="CAKKNE010000004">
    <property type="protein sequence ID" value="CAH0374943.1"/>
    <property type="molecule type" value="Genomic_DNA"/>
</dbReference>
<keyword evidence="4 12" id="KW-0808">Transferase</keyword>
<keyword evidence="6 12" id="KW-0276">Fatty acid metabolism</keyword>
<evidence type="ECO:0000256" key="5">
    <source>
        <dbReference type="ARBA" id="ARBA00022692"/>
    </source>
</evidence>
<dbReference type="GO" id="GO:0009922">
    <property type="term" value="F:fatty acid elongase activity"/>
    <property type="evidence" value="ECO:0007669"/>
    <property type="project" value="UniProtKB-EC"/>
</dbReference>
<evidence type="ECO:0000256" key="4">
    <source>
        <dbReference type="ARBA" id="ARBA00022679"/>
    </source>
</evidence>
<evidence type="ECO:0000256" key="10">
    <source>
        <dbReference type="ARBA" id="ARBA00023160"/>
    </source>
</evidence>
<evidence type="ECO:0000256" key="9">
    <source>
        <dbReference type="ARBA" id="ARBA00023136"/>
    </source>
</evidence>
<dbReference type="GO" id="GO:0034625">
    <property type="term" value="P:fatty acid elongation, monounsaturated fatty acid"/>
    <property type="evidence" value="ECO:0007669"/>
    <property type="project" value="TreeGrafter"/>
</dbReference>
<dbReference type="OrthoDB" id="202848at2759"/>
<dbReference type="PANTHER" id="PTHR11157:SF134">
    <property type="entry name" value="ELONGATION OF FATTY ACIDS PROTEIN 1-RELATED"/>
    <property type="match status" value="1"/>
</dbReference>
<dbReference type="Proteomes" id="UP000789595">
    <property type="component" value="Unassembled WGS sequence"/>
</dbReference>
<proteinExistence type="inferred from homology"/>
<feature type="transmembrane region" description="Helical" evidence="12">
    <location>
        <begin position="51"/>
        <end position="72"/>
    </location>
</feature>
<keyword evidence="8 12" id="KW-0443">Lipid metabolism</keyword>
<dbReference type="GO" id="GO:0042761">
    <property type="term" value="P:very long-chain fatty acid biosynthetic process"/>
    <property type="evidence" value="ECO:0007669"/>
    <property type="project" value="TreeGrafter"/>
</dbReference>
<comment type="catalytic activity">
    <reaction evidence="11">
        <text>a very-long-chain acyl-CoA + malonyl-CoA + H(+) = a very-long-chain 3-oxoacyl-CoA + CO2 + CoA</text>
        <dbReference type="Rhea" id="RHEA:32727"/>
        <dbReference type="ChEBI" id="CHEBI:15378"/>
        <dbReference type="ChEBI" id="CHEBI:16526"/>
        <dbReference type="ChEBI" id="CHEBI:57287"/>
        <dbReference type="ChEBI" id="CHEBI:57384"/>
        <dbReference type="ChEBI" id="CHEBI:90725"/>
        <dbReference type="ChEBI" id="CHEBI:90736"/>
        <dbReference type="EC" id="2.3.1.199"/>
    </reaction>
</comment>
<reference evidence="13" key="1">
    <citation type="submission" date="2021-11" db="EMBL/GenBank/DDBJ databases">
        <authorList>
            <consortium name="Genoscope - CEA"/>
            <person name="William W."/>
        </authorList>
    </citation>
    <scope>NUCLEOTIDE SEQUENCE</scope>
</reference>
<keyword evidence="7 12" id="KW-1133">Transmembrane helix</keyword>
<feature type="transmembrane region" description="Helical" evidence="12">
    <location>
        <begin position="20"/>
        <end position="39"/>
    </location>
</feature>
<comment type="similarity">
    <text evidence="2 12">Belongs to the ELO family.</text>
</comment>
<dbReference type="GO" id="GO:0034626">
    <property type="term" value="P:fatty acid elongation, polyunsaturated fatty acid"/>
    <property type="evidence" value="ECO:0007669"/>
    <property type="project" value="TreeGrafter"/>
</dbReference>
<evidence type="ECO:0000256" key="2">
    <source>
        <dbReference type="ARBA" id="ARBA00007263"/>
    </source>
</evidence>
<keyword evidence="5 12" id="KW-0812">Transmembrane</keyword>
<protein>
    <recommendedName>
        <fullName evidence="12">Elongation of fatty acids protein</fullName>
        <ecNumber evidence="12">2.3.1.-</ecNumber>
    </recommendedName>
</protein>
<accession>A0A8J2SQN4</accession>
<name>A0A8J2SQN4_9STRA</name>
<feature type="transmembrane region" description="Helical" evidence="12">
    <location>
        <begin position="193"/>
        <end position="212"/>
    </location>
</feature>
<evidence type="ECO:0000313" key="14">
    <source>
        <dbReference type="Proteomes" id="UP000789595"/>
    </source>
</evidence>
<evidence type="ECO:0000256" key="7">
    <source>
        <dbReference type="ARBA" id="ARBA00022989"/>
    </source>
</evidence>
<keyword evidence="14" id="KW-1185">Reference proteome</keyword>
<dbReference type="PANTHER" id="PTHR11157">
    <property type="entry name" value="FATTY ACID ACYL TRANSFERASE-RELATED"/>
    <property type="match status" value="1"/>
</dbReference>
<evidence type="ECO:0000256" key="12">
    <source>
        <dbReference type="RuleBase" id="RU361115"/>
    </source>
</evidence>
<sequence length="251" mass="28303">MLDFSTFDWATAPLHRIEVVVTTGVLYVWAALTAKLYLWKHKVPPTSGTSRVLAAHSLVLCVGSLWMCAGAIGEIRSRIASEGLAWFFCESQDPPPRLYAWAYAYYLSKYYELLDTFLPMVIKGRPPNHFGLHVFHHACVLLMAWGYVEYRQTLCFGGLVANTFVHVVMYYYYFRAALKWATPWKAWVTRLQILQFSVSFLLLCVTLSGRYGELGTCSGVAALIGNAAFNAVLLLLFVGVLRAPRKKSKVK</sequence>
<comment type="caution">
    <text evidence="13">The sequence shown here is derived from an EMBL/GenBank/DDBJ whole genome shotgun (WGS) entry which is preliminary data.</text>
</comment>
<comment type="catalytic activity">
    <reaction evidence="12">
        <text>an acyl-CoA + malonyl-CoA + H(+) = a 3-oxoacyl-CoA + CO2 + CoA</text>
        <dbReference type="Rhea" id="RHEA:50252"/>
        <dbReference type="ChEBI" id="CHEBI:15378"/>
        <dbReference type="ChEBI" id="CHEBI:16526"/>
        <dbReference type="ChEBI" id="CHEBI:57287"/>
        <dbReference type="ChEBI" id="CHEBI:57384"/>
        <dbReference type="ChEBI" id="CHEBI:58342"/>
        <dbReference type="ChEBI" id="CHEBI:90726"/>
    </reaction>
    <physiologicalReaction direction="left-to-right" evidence="12">
        <dbReference type="Rhea" id="RHEA:50253"/>
    </physiologicalReaction>
</comment>
<organism evidence="13 14">
    <name type="scientific">Pelagomonas calceolata</name>
    <dbReference type="NCBI Taxonomy" id="35677"/>
    <lineage>
        <taxon>Eukaryota</taxon>
        <taxon>Sar</taxon>
        <taxon>Stramenopiles</taxon>
        <taxon>Ochrophyta</taxon>
        <taxon>Pelagophyceae</taxon>
        <taxon>Pelagomonadales</taxon>
        <taxon>Pelagomonadaceae</taxon>
        <taxon>Pelagomonas</taxon>
    </lineage>
</organism>
<gene>
    <name evidence="13" type="ORF">PECAL_4P22560</name>
</gene>
<keyword evidence="9 12" id="KW-0472">Membrane</keyword>
<dbReference type="AlphaFoldDB" id="A0A8J2SQN4"/>
<dbReference type="GO" id="GO:0019367">
    <property type="term" value="P:fatty acid elongation, saturated fatty acid"/>
    <property type="evidence" value="ECO:0007669"/>
    <property type="project" value="TreeGrafter"/>
</dbReference>
<dbReference type="GO" id="GO:0005789">
    <property type="term" value="C:endoplasmic reticulum membrane"/>
    <property type="evidence" value="ECO:0007669"/>
    <property type="project" value="TreeGrafter"/>
</dbReference>
<evidence type="ECO:0000256" key="8">
    <source>
        <dbReference type="ARBA" id="ARBA00023098"/>
    </source>
</evidence>
<feature type="transmembrane region" description="Helical" evidence="12">
    <location>
        <begin position="218"/>
        <end position="241"/>
    </location>
</feature>
<evidence type="ECO:0000256" key="6">
    <source>
        <dbReference type="ARBA" id="ARBA00022832"/>
    </source>
</evidence>